<proteinExistence type="predicted"/>
<dbReference type="AlphaFoldDB" id="A0A1J8PXV6"/>
<organism evidence="1 2">
    <name type="scientific">Rhizopogon vesiculosus</name>
    <dbReference type="NCBI Taxonomy" id="180088"/>
    <lineage>
        <taxon>Eukaryota</taxon>
        <taxon>Fungi</taxon>
        <taxon>Dikarya</taxon>
        <taxon>Basidiomycota</taxon>
        <taxon>Agaricomycotina</taxon>
        <taxon>Agaricomycetes</taxon>
        <taxon>Agaricomycetidae</taxon>
        <taxon>Boletales</taxon>
        <taxon>Suillineae</taxon>
        <taxon>Rhizopogonaceae</taxon>
        <taxon>Rhizopogon</taxon>
    </lineage>
</organism>
<protein>
    <submittedName>
        <fullName evidence="1">Uncharacterized protein</fullName>
    </submittedName>
</protein>
<keyword evidence="2" id="KW-1185">Reference proteome</keyword>
<dbReference type="EMBL" id="LVVM01004590">
    <property type="protein sequence ID" value="OJA12563.1"/>
    <property type="molecule type" value="Genomic_DNA"/>
</dbReference>
<comment type="caution">
    <text evidence="1">The sequence shown here is derived from an EMBL/GenBank/DDBJ whole genome shotgun (WGS) entry which is preliminary data.</text>
</comment>
<evidence type="ECO:0000313" key="1">
    <source>
        <dbReference type="EMBL" id="OJA12563.1"/>
    </source>
</evidence>
<dbReference type="OrthoDB" id="2789562at2759"/>
<gene>
    <name evidence="1" type="ORF">AZE42_07877</name>
</gene>
<name>A0A1J8PXV6_9AGAM</name>
<sequence length="149" mass="16487">MDNSDSDSETIRTWPFTAARSTASDCSDLLTALLATNVLHEISDANDLDSVEKYIRMKGVVDNSVGRTQLGVAFWLYPSGLHGPYHDLEGGAVERHGTLITVEAGVDVNEFTSELRNRLTKNGVYYGPRDEITHEHFAILQECVTRSKS</sequence>
<evidence type="ECO:0000313" key="2">
    <source>
        <dbReference type="Proteomes" id="UP000183567"/>
    </source>
</evidence>
<accession>A0A1J8PXV6</accession>
<dbReference type="Proteomes" id="UP000183567">
    <property type="component" value="Unassembled WGS sequence"/>
</dbReference>
<reference evidence="1 2" key="1">
    <citation type="submission" date="2016-03" db="EMBL/GenBank/DDBJ databases">
        <title>Comparative genomics of the ectomycorrhizal sister species Rhizopogon vinicolor and Rhizopogon vesiculosus (Basidiomycota: Boletales) reveals a divergence of the mating type B locus.</title>
        <authorList>
            <person name="Mujic A.B."/>
            <person name="Kuo A."/>
            <person name="Tritt A."/>
            <person name="Lipzen A."/>
            <person name="Chen C."/>
            <person name="Johnson J."/>
            <person name="Sharma A."/>
            <person name="Barry K."/>
            <person name="Grigoriev I.V."/>
            <person name="Spatafora J.W."/>
        </authorList>
    </citation>
    <scope>NUCLEOTIDE SEQUENCE [LARGE SCALE GENOMIC DNA]</scope>
    <source>
        <strain evidence="1 2">AM-OR11-056</strain>
    </source>
</reference>